<dbReference type="eggNOG" id="ENOG502SNQ6">
    <property type="taxonomic scope" value="Eukaryota"/>
</dbReference>
<evidence type="ECO:0000313" key="2">
    <source>
        <dbReference type="Proteomes" id="UP000013827"/>
    </source>
</evidence>
<dbReference type="AlphaFoldDB" id="A0A0D3KP74"/>
<sequence length="269" mass="28184">MHRPIVVLHPTAHRAFPLLVFMHGATAKIEMYLPVLELYSSHGFVVAFPYIESPSGDTRPLTLNTNGEYILRALDYASAAASNASSPLHGRVDMGSVVLAGHSMGGTCAVMAGVRVPAAHEEHDLRTVSSRSPLLLTTATNDGAFWPAPLTAQHERGCFKGALGGGATGSQHPAFFVQFSTAACAEDGARRPFADAGHDCAFKAGVETPWVLSAMKLYAQQRGRASSRCASMLLGGGAGSLKADPLVELSLVAGERELGGGVRGKESES</sequence>
<dbReference type="InterPro" id="IPR029058">
    <property type="entry name" value="AB_hydrolase_fold"/>
</dbReference>
<dbReference type="SUPFAM" id="SSF53474">
    <property type="entry name" value="alpha/beta-Hydrolases"/>
    <property type="match status" value="1"/>
</dbReference>
<dbReference type="HOGENOM" id="CLU_864462_0_0_1"/>
<dbReference type="PANTHER" id="PTHR33428">
    <property type="entry name" value="CHLOROPHYLLASE-2, CHLOROPLASTIC"/>
    <property type="match status" value="1"/>
</dbReference>
<proteinExistence type="predicted"/>
<dbReference type="InterPro" id="IPR017395">
    <property type="entry name" value="Chlorophyllase-like"/>
</dbReference>
<organism evidence="1 2">
    <name type="scientific">Emiliania huxleyi (strain CCMP1516)</name>
    <dbReference type="NCBI Taxonomy" id="280463"/>
    <lineage>
        <taxon>Eukaryota</taxon>
        <taxon>Haptista</taxon>
        <taxon>Haptophyta</taxon>
        <taxon>Prymnesiophyceae</taxon>
        <taxon>Isochrysidales</taxon>
        <taxon>Noelaerhabdaceae</taxon>
        <taxon>Emiliania</taxon>
    </lineage>
</organism>
<keyword evidence="2" id="KW-1185">Reference proteome</keyword>
<reference evidence="1" key="2">
    <citation type="submission" date="2024-10" db="UniProtKB">
        <authorList>
            <consortium name="EnsemblProtists"/>
        </authorList>
    </citation>
    <scope>IDENTIFICATION</scope>
</reference>
<accession>A0A0D3KP74</accession>
<dbReference type="KEGG" id="ehx:EMIHUDRAFT_225455"/>
<dbReference type="PANTHER" id="PTHR33428:SF14">
    <property type="entry name" value="CARBOXYLESTERASE TYPE B DOMAIN-CONTAINING PROTEIN"/>
    <property type="match status" value="1"/>
</dbReference>
<dbReference type="PaxDb" id="2903-EOD37559"/>
<evidence type="ECO:0000313" key="1">
    <source>
        <dbReference type="EnsemblProtists" id="EOD37559"/>
    </source>
</evidence>
<dbReference type="Pfam" id="PF07224">
    <property type="entry name" value="Chlorophyllase"/>
    <property type="match status" value="1"/>
</dbReference>
<dbReference type="RefSeq" id="XP_005789988.1">
    <property type="nucleotide sequence ID" value="XM_005789931.1"/>
</dbReference>
<dbReference type="Proteomes" id="UP000013827">
    <property type="component" value="Unassembled WGS sequence"/>
</dbReference>
<name>A0A0D3KP74_EMIH1</name>
<dbReference type="GeneID" id="17282829"/>
<protein>
    <recommendedName>
        <fullName evidence="3">Chlorophyllase</fullName>
    </recommendedName>
</protein>
<evidence type="ECO:0008006" key="3">
    <source>
        <dbReference type="Google" id="ProtNLM"/>
    </source>
</evidence>
<dbReference type="Gene3D" id="3.40.50.1820">
    <property type="entry name" value="alpha/beta hydrolase"/>
    <property type="match status" value="1"/>
</dbReference>
<dbReference type="EnsemblProtists" id="EOD37559">
    <property type="protein sequence ID" value="EOD37559"/>
    <property type="gene ID" value="EMIHUDRAFT_225455"/>
</dbReference>
<reference evidence="2" key="1">
    <citation type="journal article" date="2013" name="Nature">
        <title>Pan genome of the phytoplankton Emiliania underpins its global distribution.</title>
        <authorList>
            <person name="Read B.A."/>
            <person name="Kegel J."/>
            <person name="Klute M.J."/>
            <person name="Kuo A."/>
            <person name="Lefebvre S.C."/>
            <person name="Maumus F."/>
            <person name="Mayer C."/>
            <person name="Miller J."/>
            <person name="Monier A."/>
            <person name="Salamov A."/>
            <person name="Young J."/>
            <person name="Aguilar M."/>
            <person name="Claverie J.M."/>
            <person name="Frickenhaus S."/>
            <person name="Gonzalez K."/>
            <person name="Herman E.K."/>
            <person name="Lin Y.C."/>
            <person name="Napier J."/>
            <person name="Ogata H."/>
            <person name="Sarno A.F."/>
            <person name="Shmutz J."/>
            <person name="Schroeder D."/>
            <person name="de Vargas C."/>
            <person name="Verret F."/>
            <person name="von Dassow P."/>
            <person name="Valentin K."/>
            <person name="Van de Peer Y."/>
            <person name="Wheeler G."/>
            <person name="Dacks J.B."/>
            <person name="Delwiche C.F."/>
            <person name="Dyhrman S.T."/>
            <person name="Glockner G."/>
            <person name="John U."/>
            <person name="Richards T."/>
            <person name="Worden A.Z."/>
            <person name="Zhang X."/>
            <person name="Grigoriev I.V."/>
            <person name="Allen A.E."/>
            <person name="Bidle K."/>
            <person name="Borodovsky M."/>
            <person name="Bowler C."/>
            <person name="Brownlee C."/>
            <person name="Cock J.M."/>
            <person name="Elias M."/>
            <person name="Gladyshev V.N."/>
            <person name="Groth M."/>
            <person name="Guda C."/>
            <person name="Hadaegh A."/>
            <person name="Iglesias-Rodriguez M.D."/>
            <person name="Jenkins J."/>
            <person name="Jones B.M."/>
            <person name="Lawson T."/>
            <person name="Leese F."/>
            <person name="Lindquist E."/>
            <person name="Lobanov A."/>
            <person name="Lomsadze A."/>
            <person name="Malik S.B."/>
            <person name="Marsh M.E."/>
            <person name="Mackinder L."/>
            <person name="Mock T."/>
            <person name="Mueller-Roeber B."/>
            <person name="Pagarete A."/>
            <person name="Parker M."/>
            <person name="Probert I."/>
            <person name="Quesneville H."/>
            <person name="Raines C."/>
            <person name="Rensing S.A."/>
            <person name="Riano-Pachon D.M."/>
            <person name="Richier S."/>
            <person name="Rokitta S."/>
            <person name="Shiraiwa Y."/>
            <person name="Soanes D.M."/>
            <person name="van der Giezen M."/>
            <person name="Wahlund T.M."/>
            <person name="Williams B."/>
            <person name="Wilson W."/>
            <person name="Wolfe G."/>
            <person name="Wurch L.L."/>
        </authorList>
    </citation>
    <scope>NUCLEOTIDE SEQUENCE</scope>
</reference>